<accession>A0ABV8X6W6</accession>
<dbReference type="Gene3D" id="1.10.3210.10">
    <property type="entry name" value="Hypothetical protein af1432"/>
    <property type="match status" value="1"/>
</dbReference>
<organism evidence="2 3">
    <name type="scientific">Chungangia koreensis</name>
    <dbReference type="NCBI Taxonomy" id="752657"/>
    <lineage>
        <taxon>Bacteria</taxon>
        <taxon>Bacillati</taxon>
        <taxon>Bacillota</taxon>
        <taxon>Bacilli</taxon>
        <taxon>Lactobacillales</taxon>
        <taxon>Chungangia</taxon>
    </lineage>
</organism>
<keyword evidence="2" id="KW-0378">Hydrolase</keyword>
<keyword evidence="3" id="KW-1185">Reference proteome</keyword>
<evidence type="ECO:0000259" key="1">
    <source>
        <dbReference type="PROSITE" id="PS51832"/>
    </source>
</evidence>
<dbReference type="EC" id="3.1.4.-" evidence="2"/>
<dbReference type="EMBL" id="JBHSEC010000022">
    <property type="protein sequence ID" value="MFC4411638.1"/>
    <property type="molecule type" value="Genomic_DNA"/>
</dbReference>
<dbReference type="PROSITE" id="PS51832">
    <property type="entry name" value="HD_GYP"/>
    <property type="match status" value="1"/>
</dbReference>
<dbReference type="Pfam" id="PF13487">
    <property type="entry name" value="HD_5"/>
    <property type="match status" value="1"/>
</dbReference>
<dbReference type="InterPro" id="IPR037522">
    <property type="entry name" value="HD_GYP_dom"/>
</dbReference>
<evidence type="ECO:0000313" key="3">
    <source>
        <dbReference type="Proteomes" id="UP001595817"/>
    </source>
</evidence>
<dbReference type="InterPro" id="IPR003607">
    <property type="entry name" value="HD/PDEase_dom"/>
</dbReference>
<evidence type="ECO:0000313" key="2">
    <source>
        <dbReference type="EMBL" id="MFC4411638.1"/>
    </source>
</evidence>
<name>A0ABV8X6W6_9LACT</name>
<dbReference type="PANTHER" id="PTHR43155">
    <property type="entry name" value="CYCLIC DI-GMP PHOSPHODIESTERASE PA4108-RELATED"/>
    <property type="match status" value="1"/>
</dbReference>
<gene>
    <name evidence="2" type="ORF">ACFOZY_14700</name>
</gene>
<dbReference type="CDD" id="cd00077">
    <property type="entry name" value="HDc"/>
    <property type="match status" value="1"/>
</dbReference>
<proteinExistence type="predicted"/>
<dbReference type="SUPFAM" id="SSF109604">
    <property type="entry name" value="HD-domain/PDEase-like"/>
    <property type="match status" value="1"/>
</dbReference>
<dbReference type="SMART" id="SM00471">
    <property type="entry name" value="HDc"/>
    <property type="match status" value="1"/>
</dbReference>
<dbReference type="RefSeq" id="WP_378156828.1">
    <property type="nucleotide sequence ID" value="NZ_JBHSEC010000022.1"/>
</dbReference>
<dbReference type="GO" id="GO:0016787">
    <property type="term" value="F:hydrolase activity"/>
    <property type="evidence" value="ECO:0007669"/>
    <property type="project" value="UniProtKB-KW"/>
</dbReference>
<comment type="caution">
    <text evidence="2">The sequence shown here is derived from an EMBL/GenBank/DDBJ whole genome shotgun (WGS) entry which is preliminary data.</text>
</comment>
<feature type="domain" description="HD-GYP" evidence="1">
    <location>
        <begin position="126"/>
        <end position="322"/>
    </location>
</feature>
<protein>
    <submittedName>
        <fullName evidence="2">HD-GYP domain-containing protein</fullName>
        <ecNumber evidence="2">3.1.4.-</ecNumber>
    </submittedName>
</protein>
<dbReference type="Proteomes" id="UP001595817">
    <property type="component" value="Unassembled WGS sequence"/>
</dbReference>
<dbReference type="PANTHER" id="PTHR43155:SF2">
    <property type="entry name" value="CYCLIC DI-GMP PHOSPHODIESTERASE PA4108"/>
    <property type="match status" value="1"/>
</dbReference>
<sequence length="369" mass="42248">MDVTYMTFSELRIGQVLAEDVKANTRFPIIKKNTPLTNEHFQVLKAFNILKVPILRNNPFMREEVEEEQKDQSAKDFVESATMGSRNFLTNYKEAVDAYKKEFIGWQAGKKVDAAKLRSLILPLVDHALEEREILPLLNEYSEPKDYLYHHSVAVGIISGAIADKMKFTKGQVLQMATAGLMADSGMSKIDVKIREKTAFLTDSEFNEIRKHTIYSYQMVKDIPILKQEMKMAIFQHHERLDGSGYPKGEKLEQISILSQIIAVADVFHAMTSERIYRSKESPYKVIEKIKEEEFGKFNIQVVSALIDLLTNIPMGTTVRLSNGEIGEVVFTKREEKTRPIVKLAKNNEMLDLSAKRQLWIERVIGKVQ</sequence>
<reference evidence="3" key="1">
    <citation type="journal article" date="2019" name="Int. J. Syst. Evol. Microbiol.">
        <title>The Global Catalogue of Microorganisms (GCM) 10K type strain sequencing project: providing services to taxonomists for standard genome sequencing and annotation.</title>
        <authorList>
            <consortium name="The Broad Institute Genomics Platform"/>
            <consortium name="The Broad Institute Genome Sequencing Center for Infectious Disease"/>
            <person name="Wu L."/>
            <person name="Ma J."/>
        </authorList>
    </citation>
    <scope>NUCLEOTIDE SEQUENCE [LARGE SCALE GENOMIC DNA]</scope>
    <source>
        <strain evidence="3">CCUG 59778</strain>
    </source>
</reference>